<dbReference type="PANTHER" id="PTHR33993:SF5">
    <property type="entry name" value="GLYOXALASE"/>
    <property type="match status" value="1"/>
</dbReference>
<gene>
    <name evidence="2" type="ORF">HH216_19440</name>
</gene>
<dbReference type="AlphaFoldDB" id="A0A7L5DUT8"/>
<dbReference type="InterPro" id="IPR052164">
    <property type="entry name" value="Anthracycline_SecMetBiosynth"/>
</dbReference>
<dbReference type="InterPro" id="IPR037523">
    <property type="entry name" value="VOC_core"/>
</dbReference>
<accession>A0A7L5DUT8</accession>
<dbReference type="PROSITE" id="PS51819">
    <property type="entry name" value="VOC"/>
    <property type="match status" value="1"/>
</dbReference>
<organism evidence="2 3">
    <name type="scientific">Spirosoma rhododendri</name>
    <dbReference type="NCBI Taxonomy" id="2728024"/>
    <lineage>
        <taxon>Bacteria</taxon>
        <taxon>Pseudomonadati</taxon>
        <taxon>Bacteroidota</taxon>
        <taxon>Cytophagia</taxon>
        <taxon>Cytophagales</taxon>
        <taxon>Cytophagaceae</taxon>
        <taxon>Spirosoma</taxon>
    </lineage>
</organism>
<evidence type="ECO:0000259" key="1">
    <source>
        <dbReference type="PROSITE" id="PS51819"/>
    </source>
</evidence>
<evidence type="ECO:0000313" key="3">
    <source>
        <dbReference type="Proteomes" id="UP000501128"/>
    </source>
</evidence>
<evidence type="ECO:0000313" key="2">
    <source>
        <dbReference type="EMBL" id="QJD80358.1"/>
    </source>
</evidence>
<protein>
    <submittedName>
        <fullName evidence="2">VOC family protein</fullName>
    </submittedName>
</protein>
<reference evidence="2 3" key="1">
    <citation type="submission" date="2020-04" db="EMBL/GenBank/DDBJ databases">
        <title>Genome sequencing of novel species.</title>
        <authorList>
            <person name="Heo J."/>
            <person name="Kim S.-J."/>
            <person name="Kim J.-S."/>
            <person name="Hong S.-B."/>
            <person name="Kwon S.-W."/>
        </authorList>
    </citation>
    <scope>NUCLEOTIDE SEQUENCE [LARGE SCALE GENOMIC DNA]</scope>
    <source>
        <strain evidence="2 3">CJU-R4</strain>
    </source>
</reference>
<dbReference type="InterPro" id="IPR029068">
    <property type="entry name" value="Glyas_Bleomycin-R_OHBP_Dase"/>
</dbReference>
<sequence>MNKVTGLGGIFFKCDDPTLMNEWYARHLGLPVAEYGTLFKWRDAHDPSKERTTVWATFDKDTSYFAPSTKDFMISYRVEQLEELVEELKRAGVTVVDEIAEYDYGKFVHILDPEGNSIELWEDVA</sequence>
<dbReference type="Pfam" id="PF18029">
    <property type="entry name" value="Glyoxalase_6"/>
    <property type="match status" value="1"/>
</dbReference>
<dbReference type="SUPFAM" id="SSF54593">
    <property type="entry name" value="Glyoxalase/Bleomycin resistance protein/Dihydroxybiphenyl dioxygenase"/>
    <property type="match status" value="1"/>
</dbReference>
<dbReference type="PANTHER" id="PTHR33993">
    <property type="entry name" value="GLYOXALASE-RELATED"/>
    <property type="match status" value="1"/>
</dbReference>
<dbReference type="EMBL" id="CP051677">
    <property type="protein sequence ID" value="QJD80358.1"/>
    <property type="molecule type" value="Genomic_DNA"/>
</dbReference>
<name>A0A7L5DUT8_9BACT</name>
<dbReference type="Gene3D" id="3.10.180.10">
    <property type="entry name" value="2,3-Dihydroxybiphenyl 1,2-Dioxygenase, domain 1"/>
    <property type="match status" value="1"/>
</dbReference>
<feature type="domain" description="VOC" evidence="1">
    <location>
        <begin position="6"/>
        <end position="123"/>
    </location>
</feature>
<dbReference type="KEGG" id="srho:HH216_19440"/>
<dbReference type="Proteomes" id="UP000501128">
    <property type="component" value="Chromosome"/>
</dbReference>
<proteinExistence type="predicted"/>
<dbReference type="RefSeq" id="WP_169552317.1">
    <property type="nucleotide sequence ID" value="NZ_CP051677.1"/>
</dbReference>
<dbReference type="InterPro" id="IPR041581">
    <property type="entry name" value="Glyoxalase_6"/>
</dbReference>
<keyword evidence="3" id="KW-1185">Reference proteome</keyword>